<dbReference type="Pfam" id="PF02958">
    <property type="entry name" value="EcKL"/>
    <property type="match status" value="3"/>
</dbReference>
<dbReference type="STRING" id="300112.A0A4S2KYT8"/>
<keyword evidence="3" id="KW-1185">Reference proteome</keyword>
<name>A0A4S2KYT8_9HYME</name>
<dbReference type="Gene3D" id="3.90.1200.10">
    <property type="match status" value="3"/>
</dbReference>
<feature type="domain" description="CHK kinase-like" evidence="1">
    <location>
        <begin position="142"/>
        <end position="338"/>
    </location>
</feature>
<dbReference type="InterPro" id="IPR011009">
    <property type="entry name" value="Kinase-like_dom_sf"/>
</dbReference>
<reference evidence="2 3" key="1">
    <citation type="journal article" date="2019" name="Philos. Trans. R. Soc. Lond., B, Biol. Sci.">
        <title>Ant behaviour and brain gene expression of defending hosts depend on the ecological success of the intruding social parasite.</title>
        <authorList>
            <person name="Kaur R."/>
            <person name="Stoldt M."/>
            <person name="Jongepier E."/>
            <person name="Feldmeyer B."/>
            <person name="Menzel F."/>
            <person name="Bornberg-Bauer E."/>
            <person name="Foitzik S."/>
        </authorList>
    </citation>
    <scope>NUCLEOTIDE SEQUENCE [LARGE SCALE GENOMIC DNA]</scope>
    <source>
        <tissue evidence="2">Whole body</tissue>
    </source>
</reference>
<dbReference type="InterPro" id="IPR004119">
    <property type="entry name" value="EcKL"/>
</dbReference>
<dbReference type="SUPFAM" id="SSF56112">
    <property type="entry name" value="Protein kinase-like (PK-like)"/>
    <property type="match status" value="3"/>
</dbReference>
<dbReference type="PANTHER" id="PTHR11012">
    <property type="entry name" value="PROTEIN KINASE-LIKE DOMAIN-CONTAINING"/>
    <property type="match status" value="1"/>
</dbReference>
<dbReference type="InterPro" id="IPR015897">
    <property type="entry name" value="CHK_kinase-like"/>
</dbReference>
<protein>
    <recommendedName>
        <fullName evidence="1">CHK kinase-like domain-containing protein</fullName>
    </recommendedName>
</protein>
<evidence type="ECO:0000259" key="1">
    <source>
        <dbReference type="SMART" id="SM00587"/>
    </source>
</evidence>
<dbReference type="SMART" id="SM00587">
    <property type="entry name" value="CHK"/>
    <property type="match status" value="3"/>
</dbReference>
<dbReference type="EMBL" id="QBLH01001066">
    <property type="protein sequence ID" value="TGZ53277.1"/>
    <property type="molecule type" value="Genomic_DNA"/>
</dbReference>
<sequence length="829" mass="94018">MSQNKKCATLSEVNNKFTEDVLINIVSKVSNGKEVQLTDWSFNEGSAKGDNYLSNVYKGKVYGTIDGNPKQYVQANVVVKSMPKNPGTRKTLRCADFFSNEIAFYTQIANRFENFLAEKGQSDLLRIPRHIISSADDENGFLVLEDASCLGFHAISRQNCLDWPECSAVLETLSKFHAISFAYKDQRKEEFAKITDSLTETFFGRENWDWYKGYHEKVQVVVKHALATEYPDSKAEKQYNSYGLGALFDKCTELCKRRDAPTSVVVEGDCWAPNFLIRDVGQNQKQTIMLDFQLARCASPVTDLSFLIYACTLKSFRDQYFDEMLKVYHSELSNAIKSLGSDPEKLYPWDLFMKEVKEQFVFGVFTSLEAIPLCQLNVSESFTIDTAVKGDEAIDIGDAVDLPCNETASGRQRLADKKLTDIAKHALKMEYPNSKAEKQFNSYEFGSLYHKCSELIERKDAPTSIITAGDCWAPNFLVRDAGRNKKEALMLDFQLARCANPITDLSHLIYSCTQKSFRDQHYDDILKIYHSELSSAIKSLGSEPEKIYPWDLFMREVKEYFIIGLTFSMEAVPFCLLDPSQSFDLDAIIKGDEAVNIVDVMTLSNIETSSGRQRLADKKLTDIAKHALKMEYPNSEAEKQFNSYEFGSLYDKCSELIERKDAPTSIITAGDCWAPNFLVRDAGQNKKEALILDFQLARCANPITDLSFLIYSCTQKPFRDQYYDDILKIYHSELSNAIKSLGSEPEKIYPWDLFMREVKEYFIIGLTFATEAVPFCLLDPSQSFDLDAIIKGDEAVNIADVWSLSNIETSSGRQRLADIIVHAVENGYL</sequence>
<organism evidence="2 3">
    <name type="scientific">Temnothorax longispinosus</name>
    <dbReference type="NCBI Taxonomy" id="300112"/>
    <lineage>
        <taxon>Eukaryota</taxon>
        <taxon>Metazoa</taxon>
        <taxon>Ecdysozoa</taxon>
        <taxon>Arthropoda</taxon>
        <taxon>Hexapoda</taxon>
        <taxon>Insecta</taxon>
        <taxon>Pterygota</taxon>
        <taxon>Neoptera</taxon>
        <taxon>Endopterygota</taxon>
        <taxon>Hymenoptera</taxon>
        <taxon>Apocrita</taxon>
        <taxon>Aculeata</taxon>
        <taxon>Formicoidea</taxon>
        <taxon>Formicidae</taxon>
        <taxon>Myrmicinae</taxon>
        <taxon>Temnothorax</taxon>
    </lineage>
</organism>
<gene>
    <name evidence="2" type="ORF">DBV15_04305</name>
</gene>
<accession>A0A4S2KYT8</accession>
<dbReference type="Proteomes" id="UP000310200">
    <property type="component" value="Unassembled WGS sequence"/>
</dbReference>
<feature type="domain" description="CHK kinase-like" evidence="1">
    <location>
        <begin position="585"/>
        <end position="740"/>
    </location>
</feature>
<evidence type="ECO:0000313" key="2">
    <source>
        <dbReference type="EMBL" id="TGZ53277.1"/>
    </source>
</evidence>
<dbReference type="AlphaFoldDB" id="A0A4S2KYT8"/>
<feature type="domain" description="CHK kinase-like" evidence="1">
    <location>
        <begin position="402"/>
        <end position="539"/>
    </location>
</feature>
<dbReference type="PANTHER" id="PTHR11012:SF57">
    <property type="entry name" value="LD10016P"/>
    <property type="match status" value="1"/>
</dbReference>
<proteinExistence type="predicted"/>
<evidence type="ECO:0000313" key="3">
    <source>
        <dbReference type="Proteomes" id="UP000310200"/>
    </source>
</evidence>
<comment type="caution">
    <text evidence="2">The sequence shown here is derived from an EMBL/GenBank/DDBJ whole genome shotgun (WGS) entry which is preliminary data.</text>
</comment>